<dbReference type="Pfam" id="PF05552">
    <property type="entry name" value="MS_channel_1st_1"/>
    <property type="match status" value="1"/>
</dbReference>
<dbReference type="InterPro" id="IPR010920">
    <property type="entry name" value="LSM_dom_sf"/>
</dbReference>
<evidence type="ECO:0000256" key="5">
    <source>
        <dbReference type="ARBA" id="ARBA00022989"/>
    </source>
</evidence>
<dbReference type="PANTHER" id="PTHR30221:SF1">
    <property type="entry name" value="SMALL-CONDUCTANCE MECHANOSENSITIVE CHANNEL"/>
    <property type="match status" value="1"/>
</dbReference>
<comment type="subcellular location">
    <subcellularLocation>
        <location evidence="1">Cell membrane</location>
        <topology evidence="1">Multi-pass membrane protein</topology>
    </subcellularLocation>
</comment>
<comment type="similarity">
    <text evidence="2">Belongs to the MscS (TC 1.A.23) family.</text>
</comment>
<dbReference type="InterPro" id="IPR049278">
    <property type="entry name" value="MS_channel_C"/>
</dbReference>
<dbReference type="SUPFAM" id="SSF82861">
    <property type="entry name" value="Mechanosensitive channel protein MscS (YggB), transmembrane region"/>
    <property type="match status" value="1"/>
</dbReference>
<dbReference type="Gene3D" id="2.30.30.60">
    <property type="match status" value="1"/>
</dbReference>
<gene>
    <name evidence="11" type="ORF">GM415_16755</name>
</gene>
<dbReference type="InterPro" id="IPR011014">
    <property type="entry name" value="MscS_channel_TM-2"/>
</dbReference>
<evidence type="ECO:0000256" key="3">
    <source>
        <dbReference type="ARBA" id="ARBA00022475"/>
    </source>
</evidence>
<feature type="transmembrane region" description="Helical" evidence="7">
    <location>
        <begin position="20"/>
        <end position="40"/>
    </location>
</feature>
<dbReference type="InterPro" id="IPR045275">
    <property type="entry name" value="MscS_archaea/bacteria_type"/>
</dbReference>
<keyword evidence="5 7" id="KW-1133">Transmembrane helix</keyword>
<evidence type="ECO:0000259" key="10">
    <source>
        <dbReference type="Pfam" id="PF21088"/>
    </source>
</evidence>
<dbReference type="Pfam" id="PF00924">
    <property type="entry name" value="MS_channel_2nd"/>
    <property type="match status" value="1"/>
</dbReference>
<evidence type="ECO:0000256" key="7">
    <source>
        <dbReference type="SAM" id="Phobius"/>
    </source>
</evidence>
<sequence>MNIDPQTIQQLVEKGISLVSIHGLNILIALFIFVIGRWIAKSLARLTRKVLIKGRVEETLATFLRNIVYYALLAAVIIAALGQAGVNVTSFLAVLGAAGLAVGLALKDSLSNFAAGVMLIMLKFFKKGDYVTVAGESGTVTAINIFNTILATPDNRQIIVPNSSVLSGTIVNVTANDTRRVDLVMGIGYDDDLLKAKKLLQQIVTEEPRVLADPAPVVEVLELADSSVNFVVRPWCKTSDYWGVYFAITEKVKLLFDKEGISIPYPQTDVHVYNTNQ</sequence>
<dbReference type="Pfam" id="PF21082">
    <property type="entry name" value="MS_channel_3rd"/>
    <property type="match status" value="1"/>
</dbReference>
<evidence type="ECO:0000256" key="2">
    <source>
        <dbReference type="ARBA" id="ARBA00008017"/>
    </source>
</evidence>
<dbReference type="AlphaFoldDB" id="A0A6I6JNP0"/>
<dbReference type="Proteomes" id="UP000428328">
    <property type="component" value="Chromosome"/>
</dbReference>
<dbReference type="InterPro" id="IPR049142">
    <property type="entry name" value="MS_channel_1st"/>
</dbReference>
<evidence type="ECO:0000313" key="12">
    <source>
        <dbReference type="Proteomes" id="UP000428328"/>
    </source>
</evidence>
<accession>A0A6I6JNP0</accession>
<dbReference type="Pfam" id="PF21088">
    <property type="entry name" value="MS_channel_1st"/>
    <property type="match status" value="1"/>
</dbReference>
<keyword evidence="4 7" id="KW-0812">Transmembrane</keyword>
<dbReference type="RefSeq" id="WP_158950207.1">
    <property type="nucleotide sequence ID" value="NZ_CP046400.1"/>
</dbReference>
<dbReference type="GO" id="GO:0005886">
    <property type="term" value="C:plasma membrane"/>
    <property type="evidence" value="ECO:0007669"/>
    <property type="project" value="UniProtKB-SubCell"/>
</dbReference>
<feature type="domain" description="Mechanosensitive ion channel transmembrane helices 2/3" evidence="10">
    <location>
        <begin position="66"/>
        <end position="107"/>
    </location>
</feature>
<dbReference type="Gene3D" id="1.10.287.1260">
    <property type="match status" value="1"/>
</dbReference>
<evidence type="ECO:0000313" key="11">
    <source>
        <dbReference type="EMBL" id="QGY41703.1"/>
    </source>
</evidence>
<evidence type="ECO:0000259" key="8">
    <source>
        <dbReference type="Pfam" id="PF00924"/>
    </source>
</evidence>
<feature type="transmembrane region" description="Helical" evidence="7">
    <location>
        <begin position="88"/>
        <end position="106"/>
    </location>
</feature>
<dbReference type="InterPro" id="IPR006686">
    <property type="entry name" value="MscS_channel_CS"/>
</dbReference>
<dbReference type="InterPro" id="IPR011066">
    <property type="entry name" value="MscS_channel_C_sf"/>
</dbReference>
<protein>
    <submittedName>
        <fullName evidence="11">Mechanosensitive ion channel</fullName>
    </submittedName>
</protein>
<keyword evidence="6 7" id="KW-0472">Membrane</keyword>
<evidence type="ECO:0000256" key="4">
    <source>
        <dbReference type="ARBA" id="ARBA00022692"/>
    </source>
</evidence>
<proteinExistence type="inferred from homology"/>
<dbReference type="SUPFAM" id="SSF50182">
    <property type="entry name" value="Sm-like ribonucleoproteins"/>
    <property type="match status" value="1"/>
</dbReference>
<name>A0A6I6JNP0_9BACT</name>
<dbReference type="KEGG" id="psel:GM415_16755"/>
<evidence type="ECO:0000256" key="6">
    <source>
        <dbReference type="ARBA" id="ARBA00023136"/>
    </source>
</evidence>
<dbReference type="Gene3D" id="3.30.70.100">
    <property type="match status" value="1"/>
</dbReference>
<dbReference type="GO" id="GO:0008381">
    <property type="term" value="F:mechanosensitive monoatomic ion channel activity"/>
    <property type="evidence" value="ECO:0007669"/>
    <property type="project" value="InterPro"/>
</dbReference>
<feature type="domain" description="Mechanosensitive ion channel MscS" evidence="8">
    <location>
        <begin position="108"/>
        <end position="174"/>
    </location>
</feature>
<dbReference type="InterPro" id="IPR008910">
    <property type="entry name" value="MSC_TM_helix"/>
</dbReference>
<evidence type="ECO:0000256" key="1">
    <source>
        <dbReference type="ARBA" id="ARBA00004651"/>
    </source>
</evidence>
<dbReference type="PANTHER" id="PTHR30221">
    <property type="entry name" value="SMALL-CONDUCTANCE MECHANOSENSITIVE CHANNEL"/>
    <property type="match status" value="1"/>
</dbReference>
<dbReference type="EMBL" id="CP046400">
    <property type="protein sequence ID" value="QGY41703.1"/>
    <property type="molecule type" value="Genomic_DNA"/>
</dbReference>
<feature type="domain" description="Mechanosensitive ion channel MscS C-terminal" evidence="9">
    <location>
        <begin position="182"/>
        <end position="263"/>
    </location>
</feature>
<organism evidence="11 12">
    <name type="scientific">Pseudodesulfovibrio cashew</name>
    <dbReference type="NCBI Taxonomy" id="2678688"/>
    <lineage>
        <taxon>Bacteria</taxon>
        <taxon>Pseudomonadati</taxon>
        <taxon>Thermodesulfobacteriota</taxon>
        <taxon>Desulfovibrionia</taxon>
        <taxon>Desulfovibrionales</taxon>
        <taxon>Desulfovibrionaceae</taxon>
    </lineage>
</organism>
<evidence type="ECO:0000259" key="9">
    <source>
        <dbReference type="Pfam" id="PF21082"/>
    </source>
</evidence>
<dbReference type="PROSITE" id="PS01246">
    <property type="entry name" value="UPF0003"/>
    <property type="match status" value="1"/>
</dbReference>
<dbReference type="InterPro" id="IPR006685">
    <property type="entry name" value="MscS_channel_2nd"/>
</dbReference>
<dbReference type="SUPFAM" id="SSF82689">
    <property type="entry name" value="Mechanosensitive channel protein MscS (YggB), C-terminal domain"/>
    <property type="match status" value="1"/>
</dbReference>
<dbReference type="InterPro" id="IPR023408">
    <property type="entry name" value="MscS_beta-dom_sf"/>
</dbReference>
<keyword evidence="12" id="KW-1185">Reference proteome</keyword>
<reference evidence="11 12" key="1">
    <citation type="submission" date="2019-11" db="EMBL/GenBank/DDBJ databases">
        <authorList>
            <person name="Zheng R.K."/>
            <person name="Sun C.M."/>
        </authorList>
    </citation>
    <scope>NUCLEOTIDE SEQUENCE [LARGE SCALE GENOMIC DNA]</scope>
    <source>
        <strain evidence="11 12">SRB007</strain>
    </source>
</reference>
<keyword evidence="3" id="KW-1003">Cell membrane</keyword>
<feature type="transmembrane region" description="Helical" evidence="7">
    <location>
        <begin position="60"/>
        <end position="82"/>
    </location>
</feature>